<protein>
    <submittedName>
        <fullName evidence="1">Uncharacterized protein</fullName>
    </submittedName>
</protein>
<evidence type="ECO:0000313" key="2">
    <source>
        <dbReference type="Proteomes" id="UP000324222"/>
    </source>
</evidence>
<dbReference type="EMBL" id="VSRR010106300">
    <property type="protein sequence ID" value="MPC96522.1"/>
    <property type="molecule type" value="Genomic_DNA"/>
</dbReference>
<sequence length="84" mass="9253">MLSVNMGPFASPAAFNLMESRNEGKGQAALHVPPRLRLVHIHVSVLEVRSSAVIELWAARSLRVPRAWEVMGGEGEGILFKGRY</sequence>
<proteinExistence type="predicted"/>
<reference evidence="1 2" key="1">
    <citation type="submission" date="2019-05" db="EMBL/GenBank/DDBJ databases">
        <title>Another draft genome of Portunus trituberculatus and its Hox gene families provides insights of decapod evolution.</title>
        <authorList>
            <person name="Jeong J.-H."/>
            <person name="Song I."/>
            <person name="Kim S."/>
            <person name="Choi T."/>
            <person name="Kim D."/>
            <person name="Ryu S."/>
            <person name="Kim W."/>
        </authorList>
    </citation>
    <scope>NUCLEOTIDE SEQUENCE [LARGE SCALE GENOMIC DNA]</scope>
    <source>
        <tissue evidence="1">Muscle</tissue>
    </source>
</reference>
<name>A0A5B7JJY1_PORTR</name>
<accession>A0A5B7JJY1</accession>
<evidence type="ECO:0000313" key="1">
    <source>
        <dbReference type="EMBL" id="MPC96522.1"/>
    </source>
</evidence>
<dbReference type="AlphaFoldDB" id="A0A5B7JJY1"/>
<gene>
    <name evidence="1" type="ORF">E2C01_091785</name>
</gene>
<comment type="caution">
    <text evidence="1">The sequence shown here is derived from an EMBL/GenBank/DDBJ whole genome shotgun (WGS) entry which is preliminary data.</text>
</comment>
<keyword evidence="2" id="KW-1185">Reference proteome</keyword>
<dbReference type="Proteomes" id="UP000324222">
    <property type="component" value="Unassembled WGS sequence"/>
</dbReference>
<organism evidence="1 2">
    <name type="scientific">Portunus trituberculatus</name>
    <name type="common">Swimming crab</name>
    <name type="synonym">Neptunus trituberculatus</name>
    <dbReference type="NCBI Taxonomy" id="210409"/>
    <lineage>
        <taxon>Eukaryota</taxon>
        <taxon>Metazoa</taxon>
        <taxon>Ecdysozoa</taxon>
        <taxon>Arthropoda</taxon>
        <taxon>Crustacea</taxon>
        <taxon>Multicrustacea</taxon>
        <taxon>Malacostraca</taxon>
        <taxon>Eumalacostraca</taxon>
        <taxon>Eucarida</taxon>
        <taxon>Decapoda</taxon>
        <taxon>Pleocyemata</taxon>
        <taxon>Brachyura</taxon>
        <taxon>Eubrachyura</taxon>
        <taxon>Portunoidea</taxon>
        <taxon>Portunidae</taxon>
        <taxon>Portuninae</taxon>
        <taxon>Portunus</taxon>
    </lineage>
</organism>